<dbReference type="InterPro" id="IPR017924">
    <property type="entry name" value="RNA-binding_YhbY"/>
</dbReference>
<dbReference type="EMBL" id="JAGETV010000011">
    <property type="protein sequence ID" value="MBO1927425.1"/>
    <property type="molecule type" value="Genomic_DNA"/>
</dbReference>
<dbReference type="PANTHER" id="PTHR40065">
    <property type="entry name" value="RNA-BINDING PROTEIN YHBY"/>
    <property type="match status" value="1"/>
</dbReference>
<keyword evidence="1 2" id="KW-0694">RNA-binding</keyword>
<dbReference type="InterPro" id="IPR035920">
    <property type="entry name" value="YhbY-like_sf"/>
</dbReference>
<sequence length="109" mass="12410">MSAKQKKPLTSLSTAQTKFLRSIAHNIRPMLMIGGNGLTDGVMAELETTLERHELLKIKISFGEREDRKEIVDHILEQTGALLVQTIGKTCVIFRQREEDSEFNDMPRK</sequence>
<dbReference type="Proteomes" id="UP000664835">
    <property type="component" value="Unassembled WGS sequence"/>
</dbReference>
<evidence type="ECO:0000256" key="1">
    <source>
        <dbReference type="ARBA" id="ARBA00022884"/>
    </source>
</evidence>
<organism evidence="4 5">
    <name type="scientific">Thiomicrorhabdus marina</name>
    <dbReference type="NCBI Taxonomy" id="2818442"/>
    <lineage>
        <taxon>Bacteria</taxon>
        <taxon>Pseudomonadati</taxon>
        <taxon>Pseudomonadota</taxon>
        <taxon>Gammaproteobacteria</taxon>
        <taxon>Thiotrichales</taxon>
        <taxon>Piscirickettsiaceae</taxon>
        <taxon>Thiomicrorhabdus</taxon>
    </lineage>
</organism>
<name>A0ABS3Q521_9GAMM</name>
<evidence type="ECO:0000256" key="2">
    <source>
        <dbReference type="PROSITE-ProRule" id="PRU00626"/>
    </source>
</evidence>
<feature type="domain" description="CRM" evidence="3">
    <location>
        <begin position="10"/>
        <end position="106"/>
    </location>
</feature>
<proteinExistence type="predicted"/>
<evidence type="ECO:0000313" key="5">
    <source>
        <dbReference type="Proteomes" id="UP000664835"/>
    </source>
</evidence>
<dbReference type="SMART" id="SM01103">
    <property type="entry name" value="CRS1_YhbY"/>
    <property type="match status" value="1"/>
</dbReference>
<dbReference type="Gene3D" id="3.30.110.60">
    <property type="entry name" value="YhbY-like"/>
    <property type="match status" value="1"/>
</dbReference>
<evidence type="ECO:0000259" key="3">
    <source>
        <dbReference type="PROSITE" id="PS51295"/>
    </source>
</evidence>
<protein>
    <submittedName>
        <fullName evidence="4">Ribosome assembly RNA-binding protein YhbY</fullName>
    </submittedName>
</protein>
<dbReference type="NCBIfam" id="TIGR00253">
    <property type="entry name" value="RNA_bind_YhbY"/>
    <property type="match status" value="1"/>
</dbReference>
<dbReference type="PANTHER" id="PTHR40065:SF3">
    <property type="entry name" value="RNA-BINDING PROTEIN YHBY"/>
    <property type="match status" value="1"/>
</dbReference>
<keyword evidence="5" id="KW-1185">Reference proteome</keyword>
<dbReference type="InterPro" id="IPR051925">
    <property type="entry name" value="RNA-binding_domain"/>
</dbReference>
<dbReference type="PROSITE" id="PS51295">
    <property type="entry name" value="CRM"/>
    <property type="match status" value="1"/>
</dbReference>
<gene>
    <name evidence="4" type="primary">yhbY</name>
    <name evidence="4" type="ORF">J3998_07525</name>
</gene>
<dbReference type="RefSeq" id="WP_208149443.1">
    <property type="nucleotide sequence ID" value="NZ_JAGETV010000011.1"/>
</dbReference>
<comment type="caution">
    <text evidence="4">The sequence shown here is derived from an EMBL/GenBank/DDBJ whole genome shotgun (WGS) entry which is preliminary data.</text>
</comment>
<accession>A0ABS3Q521</accession>
<dbReference type="SUPFAM" id="SSF75471">
    <property type="entry name" value="YhbY-like"/>
    <property type="match status" value="1"/>
</dbReference>
<reference evidence="4 5" key="1">
    <citation type="submission" date="2021-03" db="EMBL/GenBank/DDBJ databases">
        <title>Thiomicrorhabdus sp.nov.,novel sulfur-oxidizing bacteria isolated from coastal sediment.</title>
        <authorList>
            <person name="Liu X."/>
        </authorList>
    </citation>
    <scope>NUCLEOTIDE SEQUENCE [LARGE SCALE GENOMIC DNA]</scope>
    <source>
        <strain evidence="4 5">6S2-11</strain>
    </source>
</reference>
<dbReference type="InterPro" id="IPR001890">
    <property type="entry name" value="RNA-binding_CRM"/>
</dbReference>
<dbReference type="Pfam" id="PF01985">
    <property type="entry name" value="CRS1_YhbY"/>
    <property type="match status" value="1"/>
</dbReference>
<evidence type="ECO:0000313" key="4">
    <source>
        <dbReference type="EMBL" id="MBO1927425.1"/>
    </source>
</evidence>